<evidence type="ECO:0000259" key="2">
    <source>
        <dbReference type="Pfam" id="PF03732"/>
    </source>
</evidence>
<evidence type="ECO:0008006" key="6">
    <source>
        <dbReference type="Google" id="ProtNLM"/>
    </source>
</evidence>
<reference evidence="4 5" key="1">
    <citation type="submission" date="2019-09" db="EMBL/GenBank/DDBJ databases">
        <title>A chromosome-level genome assembly of the Chinese tupelo Nyssa sinensis.</title>
        <authorList>
            <person name="Yang X."/>
            <person name="Kang M."/>
            <person name="Yang Y."/>
            <person name="Xiong H."/>
            <person name="Wang M."/>
            <person name="Zhang Z."/>
            <person name="Wang Z."/>
            <person name="Wu H."/>
            <person name="Ma T."/>
            <person name="Liu J."/>
            <person name="Xi Z."/>
        </authorList>
    </citation>
    <scope>NUCLEOTIDE SEQUENCE [LARGE SCALE GENOMIC DNA]</scope>
    <source>
        <strain evidence="4">J267</strain>
        <tissue evidence="4">Leaf</tissue>
    </source>
</reference>
<dbReference type="PANTHER" id="PTHR37610">
    <property type="entry name" value="CCHC-TYPE DOMAIN-CONTAINING PROTEIN"/>
    <property type="match status" value="1"/>
</dbReference>
<dbReference type="Pfam" id="PF14244">
    <property type="entry name" value="Retrotran_gag_3"/>
    <property type="match status" value="1"/>
</dbReference>
<keyword evidence="5" id="KW-1185">Reference proteome</keyword>
<dbReference type="EMBL" id="CM018050">
    <property type="protein sequence ID" value="KAA8517685.1"/>
    <property type="molecule type" value="Genomic_DNA"/>
</dbReference>
<gene>
    <name evidence="4" type="ORF">F0562_015159</name>
</gene>
<proteinExistence type="predicted"/>
<evidence type="ECO:0000313" key="5">
    <source>
        <dbReference type="Proteomes" id="UP000325577"/>
    </source>
</evidence>
<dbReference type="InterPro" id="IPR005162">
    <property type="entry name" value="Retrotrans_gag_dom"/>
</dbReference>
<dbReference type="Pfam" id="PF03732">
    <property type="entry name" value="Retrotrans_gag"/>
    <property type="match status" value="1"/>
</dbReference>
<dbReference type="PANTHER" id="PTHR37610:SF100">
    <property type="entry name" value="COPIA-LIKE POLYPROTEIN_RETROTRANSPOSON"/>
    <property type="match status" value="1"/>
</dbReference>
<accession>A0A5J4ZGJ1</accession>
<dbReference type="InterPro" id="IPR029472">
    <property type="entry name" value="Copia-like_N"/>
</dbReference>
<feature type="domain" description="Retrotransposon Copia-like N-terminal" evidence="3">
    <location>
        <begin position="22"/>
        <end position="41"/>
    </location>
</feature>
<organism evidence="4 5">
    <name type="scientific">Nyssa sinensis</name>
    <dbReference type="NCBI Taxonomy" id="561372"/>
    <lineage>
        <taxon>Eukaryota</taxon>
        <taxon>Viridiplantae</taxon>
        <taxon>Streptophyta</taxon>
        <taxon>Embryophyta</taxon>
        <taxon>Tracheophyta</taxon>
        <taxon>Spermatophyta</taxon>
        <taxon>Magnoliopsida</taxon>
        <taxon>eudicotyledons</taxon>
        <taxon>Gunneridae</taxon>
        <taxon>Pentapetalae</taxon>
        <taxon>asterids</taxon>
        <taxon>Cornales</taxon>
        <taxon>Nyssaceae</taxon>
        <taxon>Nyssa</taxon>
    </lineage>
</organism>
<dbReference type="AlphaFoldDB" id="A0A5J4ZGJ1"/>
<feature type="region of interest" description="Disordered" evidence="1">
    <location>
        <begin position="1"/>
        <end position="20"/>
    </location>
</feature>
<evidence type="ECO:0000313" key="4">
    <source>
        <dbReference type="EMBL" id="KAA8517685.1"/>
    </source>
</evidence>
<sequence length="223" mass="25256">MASSENIDPKTRLPPKNPNESRVLRAKNKLGFINGTISKPQDATEPIFEAWEHCNDLVISWLQNSVSSSVKSSLALVNDSRILWLELQDCFAQQNGSRTFQLKRDLTSLSQGQDSISTYFGRLKILWDELTIYDPIPICDCGKLKVLNDRYDRDCVIQFLMGLSDSYSPSKDQIMLFDPLSPLNRVFSMIQHQERQHLMLTPPSNSDLMAMMAKTNPSSSKPA</sequence>
<evidence type="ECO:0000256" key="1">
    <source>
        <dbReference type="SAM" id="MobiDB-lite"/>
    </source>
</evidence>
<dbReference type="Proteomes" id="UP000325577">
    <property type="component" value="Linkage Group LG7"/>
</dbReference>
<dbReference type="OrthoDB" id="5544992at2759"/>
<feature type="domain" description="Retrotransposon gag" evidence="2">
    <location>
        <begin position="54"/>
        <end position="131"/>
    </location>
</feature>
<name>A0A5J4ZGJ1_9ASTE</name>
<evidence type="ECO:0000259" key="3">
    <source>
        <dbReference type="Pfam" id="PF14244"/>
    </source>
</evidence>
<protein>
    <recommendedName>
        <fullName evidence="6">Retrotransposon gag domain-containing protein</fullName>
    </recommendedName>
</protein>